<accession>A0ABT6DJB2</accession>
<evidence type="ECO:0000256" key="2">
    <source>
        <dbReference type="ARBA" id="ARBA00029447"/>
    </source>
</evidence>
<dbReference type="SUPFAM" id="SSF58104">
    <property type="entry name" value="Methyl-accepting chemotaxis protein (MCP) signaling domain"/>
    <property type="match status" value="1"/>
</dbReference>
<protein>
    <submittedName>
        <fullName evidence="8">Methyl-accepting chemotaxis protein</fullName>
    </submittedName>
</protein>
<dbReference type="SMART" id="SM00283">
    <property type="entry name" value="MA"/>
    <property type="match status" value="1"/>
</dbReference>
<evidence type="ECO:0000259" key="7">
    <source>
        <dbReference type="PROSITE" id="PS50111"/>
    </source>
</evidence>
<feature type="transmembrane region" description="Helical" evidence="6">
    <location>
        <begin position="193"/>
        <end position="214"/>
    </location>
</feature>
<keyword evidence="4" id="KW-0175">Coiled coil</keyword>
<evidence type="ECO:0000256" key="3">
    <source>
        <dbReference type="PROSITE-ProRule" id="PRU00284"/>
    </source>
</evidence>
<feature type="coiled-coil region" evidence="4">
    <location>
        <begin position="431"/>
        <end position="476"/>
    </location>
</feature>
<dbReference type="PROSITE" id="PS50111">
    <property type="entry name" value="CHEMOTAXIS_TRANSDUC_2"/>
    <property type="match status" value="1"/>
</dbReference>
<dbReference type="InterPro" id="IPR004090">
    <property type="entry name" value="Chemotax_Me-accpt_rcpt"/>
</dbReference>
<keyword evidence="6" id="KW-0812">Transmembrane</keyword>
<comment type="caution">
    <text evidence="8">The sequence shown here is derived from an EMBL/GenBank/DDBJ whole genome shotgun (WGS) entry which is preliminary data.</text>
</comment>
<dbReference type="EMBL" id="JANRMI010000002">
    <property type="protein sequence ID" value="MDG0816594.1"/>
    <property type="molecule type" value="Genomic_DNA"/>
</dbReference>
<evidence type="ECO:0000313" key="8">
    <source>
        <dbReference type="EMBL" id="MDG0816594.1"/>
    </source>
</evidence>
<keyword evidence="3" id="KW-0807">Transducer</keyword>
<dbReference type="Proteomes" id="UP001152321">
    <property type="component" value="Unassembled WGS sequence"/>
</dbReference>
<name>A0ABT6DJB2_9BACT</name>
<comment type="similarity">
    <text evidence="2">Belongs to the methyl-accepting chemotaxis (MCP) protein family.</text>
</comment>
<dbReference type="PRINTS" id="PR00260">
    <property type="entry name" value="CHEMTRNSDUCR"/>
</dbReference>
<organism evidence="8 9">
    <name type="scientific">Bdellovibrio svalbardensis</name>
    <dbReference type="NCBI Taxonomy" id="2972972"/>
    <lineage>
        <taxon>Bacteria</taxon>
        <taxon>Pseudomonadati</taxon>
        <taxon>Bdellovibrionota</taxon>
        <taxon>Bdellovibrionia</taxon>
        <taxon>Bdellovibrionales</taxon>
        <taxon>Pseudobdellovibrionaceae</taxon>
        <taxon>Bdellovibrio</taxon>
    </lineage>
</organism>
<feature type="domain" description="Methyl-accepting transducer" evidence="7">
    <location>
        <begin position="231"/>
        <end position="460"/>
    </location>
</feature>
<dbReference type="PANTHER" id="PTHR43531">
    <property type="entry name" value="PROTEIN ICFG"/>
    <property type="match status" value="1"/>
</dbReference>
<dbReference type="InterPro" id="IPR024478">
    <property type="entry name" value="HlyB_4HB_MCP"/>
</dbReference>
<sequence>MMSKLNLKTKLLLLCGLLSSVIVVVGVTGLLSLKKVGEEYGFVVSKVAPKINHANQMLIDYRRVRIYITTLAIPGATPSEGEDAVRVAQETMAQYEKNDAAYVNLNFVPGQKELYDKVRGAWLDFRKTSENAISLYLSGSISDKEKMNRVLLKDCNEKAIAYTAAVNELIRFHQSVMQSKAASAQEISEQASVFTLSIVVGGIVFALVCGFIFANTLARSLNRISEAVLGAAEQTSSGGAQLAAASVQLSAGSTEAAASLEETVASLEELSSMVKLNTGNAQEANVLSQRSRESAEKGEISISKLIDSMTDIANGSKKIEEIINVIDDIAFQTNLLALNAAVEAARAGEQGKGFAVVAEAVRGLAQRSALAAKDISTLITENVSKSENGSKVAHESSAVLKDILNAVKKVADLNGEIAAGSQEQASGLEQISKAMNQLDQATQANAASSEEVAASSEEMSHQANALSELVEELQKIVQGAKGDAPASLASSRQGSAKRTGREENKLAAAASFDKQASGRSGIGNLSGF</sequence>
<dbReference type="CDD" id="cd11386">
    <property type="entry name" value="MCP_signal"/>
    <property type="match status" value="1"/>
</dbReference>
<feature type="region of interest" description="Disordered" evidence="5">
    <location>
        <begin position="480"/>
        <end position="528"/>
    </location>
</feature>
<keyword evidence="6" id="KW-0472">Membrane</keyword>
<dbReference type="InterPro" id="IPR051310">
    <property type="entry name" value="MCP_chemotaxis"/>
</dbReference>
<evidence type="ECO:0000256" key="1">
    <source>
        <dbReference type="ARBA" id="ARBA00022481"/>
    </source>
</evidence>
<reference evidence="8" key="1">
    <citation type="submission" date="2022-08" db="EMBL/GenBank/DDBJ databases">
        <title>Novel Bdellovibrio Species Isolated from Svalbard: Designation Bdellovibrio svalbardensis.</title>
        <authorList>
            <person name="Mitchell R.J."/>
            <person name="Choi S.Y."/>
        </authorList>
    </citation>
    <scope>NUCLEOTIDE SEQUENCE</scope>
    <source>
        <strain evidence="8">PAP01</strain>
    </source>
</reference>
<evidence type="ECO:0000313" key="9">
    <source>
        <dbReference type="Proteomes" id="UP001152321"/>
    </source>
</evidence>
<gene>
    <name evidence="8" type="ORF">NWE73_09480</name>
</gene>
<keyword evidence="6" id="KW-1133">Transmembrane helix</keyword>
<evidence type="ECO:0000256" key="6">
    <source>
        <dbReference type="SAM" id="Phobius"/>
    </source>
</evidence>
<keyword evidence="1" id="KW-0488">Methylation</keyword>
<evidence type="ECO:0000256" key="5">
    <source>
        <dbReference type="SAM" id="MobiDB-lite"/>
    </source>
</evidence>
<keyword evidence="9" id="KW-1185">Reference proteome</keyword>
<proteinExistence type="inferred from homology"/>
<dbReference type="PANTHER" id="PTHR43531:SF14">
    <property type="entry name" value="METHYL-ACCEPTING CHEMOTAXIS PROTEIN I-RELATED"/>
    <property type="match status" value="1"/>
</dbReference>
<evidence type="ECO:0000256" key="4">
    <source>
        <dbReference type="SAM" id="Coils"/>
    </source>
</evidence>
<dbReference type="Gene3D" id="1.10.287.950">
    <property type="entry name" value="Methyl-accepting chemotaxis protein"/>
    <property type="match status" value="1"/>
</dbReference>
<dbReference type="InterPro" id="IPR004089">
    <property type="entry name" value="MCPsignal_dom"/>
</dbReference>
<dbReference type="Pfam" id="PF12729">
    <property type="entry name" value="4HB_MCP_1"/>
    <property type="match status" value="1"/>
</dbReference>
<dbReference type="Pfam" id="PF00015">
    <property type="entry name" value="MCPsignal"/>
    <property type="match status" value="1"/>
</dbReference>